<evidence type="ECO:0000313" key="4">
    <source>
        <dbReference type="Proteomes" id="UP000758603"/>
    </source>
</evidence>
<proteinExistence type="predicted"/>
<dbReference type="GeneID" id="70134755"/>
<reference evidence="3" key="1">
    <citation type="journal article" date="2021" name="Nat. Commun.">
        <title>Genetic determinants of endophytism in the Arabidopsis root mycobiome.</title>
        <authorList>
            <person name="Mesny F."/>
            <person name="Miyauchi S."/>
            <person name="Thiergart T."/>
            <person name="Pickel B."/>
            <person name="Atanasova L."/>
            <person name="Karlsson M."/>
            <person name="Huettel B."/>
            <person name="Barry K.W."/>
            <person name="Haridas S."/>
            <person name="Chen C."/>
            <person name="Bauer D."/>
            <person name="Andreopoulos W."/>
            <person name="Pangilinan J."/>
            <person name="LaButti K."/>
            <person name="Riley R."/>
            <person name="Lipzen A."/>
            <person name="Clum A."/>
            <person name="Drula E."/>
            <person name="Henrissat B."/>
            <person name="Kohler A."/>
            <person name="Grigoriev I.V."/>
            <person name="Martin F.M."/>
            <person name="Hacquard S."/>
        </authorList>
    </citation>
    <scope>NUCLEOTIDE SEQUENCE</scope>
    <source>
        <strain evidence="3">MPI-SDFR-AT-0073</strain>
    </source>
</reference>
<feature type="region of interest" description="Disordered" evidence="1">
    <location>
        <begin position="345"/>
        <end position="433"/>
    </location>
</feature>
<accession>A0A9P8UNT5</accession>
<dbReference type="Pfam" id="PF25534">
    <property type="entry name" value="DUF7918"/>
    <property type="match status" value="1"/>
</dbReference>
<dbReference type="RefSeq" id="XP_045959762.1">
    <property type="nucleotide sequence ID" value="XM_046105864.1"/>
</dbReference>
<dbReference type="OrthoDB" id="3364132at2759"/>
<feature type="compositionally biased region" description="Basic and acidic residues" evidence="1">
    <location>
        <begin position="367"/>
        <end position="392"/>
    </location>
</feature>
<dbReference type="InterPro" id="IPR057678">
    <property type="entry name" value="DUF7918"/>
</dbReference>
<organism evidence="3 4">
    <name type="scientific">Truncatella angustata</name>
    <dbReference type="NCBI Taxonomy" id="152316"/>
    <lineage>
        <taxon>Eukaryota</taxon>
        <taxon>Fungi</taxon>
        <taxon>Dikarya</taxon>
        <taxon>Ascomycota</taxon>
        <taxon>Pezizomycotina</taxon>
        <taxon>Sordariomycetes</taxon>
        <taxon>Xylariomycetidae</taxon>
        <taxon>Amphisphaeriales</taxon>
        <taxon>Sporocadaceae</taxon>
        <taxon>Truncatella</taxon>
    </lineage>
</organism>
<evidence type="ECO:0000256" key="1">
    <source>
        <dbReference type="SAM" id="MobiDB-lite"/>
    </source>
</evidence>
<comment type="caution">
    <text evidence="3">The sequence shown here is derived from an EMBL/GenBank/DDBJ whole genome shotgun (WGS) entry which is preliminary data.</text>
</comment>
<feature type="compositionally biased region" description="Acidic residues" evidence="1">
    <location>
        <begin position="347"/>
        <end position="356"/>
    </location>
</feature>
<protein>
    <recommendedName>
        <fullName evidence="2">DUF7918 domain-containing protein</fullName>
    </recommendedName>
</protein>
<evidence type="ECO:0000259" key="2">
    <source>
        <dbReference type="Pfam" id="PF25534"/>
    </source>
</evidence>
<name>A0A9P8UNT5_9PEZI</name>
<feature type="domain" description="DUF7918" evidence="2">
    <location>
        <begin position="58"/>
        <end position="248"/>
    </location>
</feature>
<keyword evidence="4" id="KW-1185">Reference proteome</keyword>
<dbReference type="Proteomes" id="UP000758603">
    <property type="component" value="Unassembled WGS sequence"/>
</dbReference>
<dbReference type="AlphaFoldDB" id="A0A9P8UNT5"/>
<gene>
    <name evidence="3" type="ORF">BKA67DRAFT_644978</name>
</gene>
<dbReference type="PANTHER" id="PTHR36223">
    <property type="entry name" value="BETA-LACTAMASE-TYPE TRANSPEPTIDASE FOLD DOMAIN CONTAINING PROTEIN"/>
    <property type="match status" value="1"/>
</dbReference>
<feature type="compositionally biased region" description="Basic and acidic residues" evidence="1">
    <location>
        <begin position="403"/>
        <end position="416"/>
    </location>
</feature>
<sequence>MGNFPGLEGISADVLVNDIPLNKLDSPIIEPINYLKKKVVSDLGEDPETCDLRDIKHYFIKYVPAPSGKHFALRLVAEADFATDCHHLGVKWRVDGLESGIRHQQPSRPAARWNVKCDSINTGGPRTGYFKQRFKFGKLKTVDGSGDYTESWINRIAMETENFGVLRILVFQMQQSTVKTNNYQGRGVEKATIDTLPEKALKGRNITHKAVVESQEIEYGPPPRRNNVFKHPRGLPLVVFEFRYRSIALTISSEGLIRDRVIPRPLPSPSINKMSANEISLFRPRLAPGPRSSGTFLARSKSLLKPKKLPPAMRRARYLQLAEGPQTLPAKRFKESLRADGNVLIDLGDDDSDEESPIMSKAKRVRLTSDNRTSDAERNRNAPVTDKKDPHDVPFASANPRSNARDGEIREFDKGIPAEVEEDQGWDSDKTMF</sequence>
<dbReference type="EMBL" id="JAGPXC010000003">
    <property type="protein sequence ID" value="KAH6655497.1"/>
    <property type="molecule type" value="Genomic_DNA"/>
</dbReference>
<dbReference type="PANTHER" id="PTHR36223:SF1">
    <property type="entry name" value="TRANSCRIPTION ELONGATION FACTOR EAF N-TERMINAL DOMAIN-CONTAINING PROTEIN"/>
    <property type="match status" value="1"/>
</dbReference>
<evidence type="ECO:0000313" key="3">
    <source>
        <dbReference type="EMBL" id="KAH6655497.1"/>
    </source>
</evidence>